<gene>
    <name evidence="2" type="primary">AUGUSTUS-3.0.2_04704</name>
    <name evidence="2" type="ORF">TcasGA2_TC004704</name>
</gene>
<evidence type="ECO:0000313" key="3">
    <source>
        <dbReference type="Proteomes" id="UP000007266"/>
    </source>
</evidence>
<dbReference type="PANTHER" id="PTHR37685:SF1">
    <property type="entry name" value="GEO11136P1-RELATED"/>
    <property type="match status" value="1"/>
</dbReference>
<keyword evidence="3" id="KW-1185">Reference proteome</keyword>
<dbReference type="InterPro" id="IPR031734">
    <property type="entry name" value="MBF2"/>
</dbReference>
<dbReference type="InParanoid" id="D6W6G5"/>
<reference evidence="2 3" key="1">
    <citation type="journal article" date="2008" name="Nature">
        <title>The genome of the model beetle and pest Tribolium castaneum.</title>
        <authorList>
            <consortium name="Tribolium Genome Sequencing Consortium"/>
            <person name="Richards S."/>
            <person name="Gibbs R.A."/>
            <person name="Weinstock G.M."/>
            <person name="Brown S.J."/>
            <person name="Denell R."/>
            <person name="Beeman R.W."/>
            <person name="Gibbs R."/>
            <person name="Beeman R.W."/>
            <person name="Brown S.J."/>
            <person name="Bucher G."/>
            <person name="Friedrich M."/>
            <person name="Grimmelikhuijzen C.J."/>
            <person name="Klingler M."/>
            <person name="Lorenzen M."/>
            <person name="Richards S."/>
            <person name="Roth S."/>
            <person name="Schroder R."/>
            <person name="Tautz D."/>
            <person name="Zdobnov E.M."/>
            <person name="Muzny D."/>
            <person name="Gibbs R.A."/>
            <person name="Weinstock G.M."/>
            <person name="Attaway T."/>
            <person name="Bell S."/>
            <person name="Buhay C.J."/>
            <person name="Chandrabose M.N."/>
            <person name="Chavez D."/>
            <person name="Clerk-Blankenburg K.P."/>
            <person name="Cree A."/>
            <person name="Dao M."/>
            <person name="Davis C."/>
            <person name="Chacko J."/>
            <person name="Dinh H."/>
            <person name="Dugan-Rocha S."/>
            <person name="Fowler G."/>
            <person name="Garner T.T."/>
            <person name="Garnes J."/>
            <person name="Gnirke A."/>
            <person name="Hawes A."/>
            <person name="Hernandez J."/>
            <person name="Hines S."/>
            <person name="Holder M."/>
            <person name="Hume J."/>
            <person name="Jhangiani S.N."/>
            <person name="Joshi V."/>
            <person name="Khan Z.M."/>
            <person name="Jackson L."/>
            <person name="Kovar C."/>
            <person name="Kowis A."/>
            <person name="Lee S."/>
            <person name="Lewis L.R."/>
            <person name="Margolis J."/>
            <person name="Morgan M."/>
            <person name="Nazareth L.V."/>
            <person name="Nguyen N."/>
            <person name="Okwuonu G."/>
            <person name="Parker D."/>
            <person name="Richards S."/>
            <person name="Ruiz S.J."/>
            <person name="Santibanez J."/>
            <person name="Savard J."/>
            <person name="Scherer S.E."/>
            <person name="Schneider B."/>
            <person name="Sodergren E."/>
            <person name="Tautz D."/>
            <person name="Vattahil S."/>
            <person name="Villasana D."/>
            <person name="White C.S."/>
            <person name="Wright R."/>
            <person name="Park Y."/>
            <person name="Beeman R.W."/>
            <person name="Lord J."/>
            <person name="Oppert B."/>
            <person name="Lorenzen M."/>
            <person name="Brown S."/>
            <person name="Wang L."/>
            <person name="Savard J."/>
            <person name="Tautz D."/>
            <person name="Richards S."/>
            <person name="Weinstock G."/>
            <person name="Gibbs R.A."/>
            <person name="Liu Y."/>
            <person name="Worley K."/>
            <person name="Weinstock G."/>
            <person name="Elsik C.G."/>
            <person name="Reese J.T."/>
            <person name="Elhaik E."/>
            <person name="Landan G."/>
            <person name="Graur D."/>
            <person name="Arensburger P."/>
            <person name="Atkinson P."/>
            <person name="Beeman R.W."/>
            <person name="Beidler J."/>
            <person name="Brown S.J."/>
            <person name="Demuth J.P."/>
            <person name="Drury D.W."/>
            <person name="Du Y.Z."/>
            <person name="Fujiwara H."/>
            <person name="Lorenzen M."/>
            <person name="Maselli V."/>
            <person name="Osanai M."/>
            <person name="Park Y."/>
            <person name="Robertson H.M."/>
            <person name="Tu Z."/>
            <person name="Wang J.J."/>
            <person name="Wang S."/>
            <person name="Richards S."/>
            <person name="Song H."/>
            <person name="Zhang L."/>
            <person name="Sodergren E."/>
            <person name="Werner D."/>
            <person name="Stanke M."/>
            <person name="Morgenstern B."/>
            <person name="Solovyev V."/>
            <person name="Kosarev P."/>
            <person name="Brown G."/>
            <person name="Chen H.C."/>
            <person name="Ermolaeva O."/>
            <person name="Hlavina W."/>
            <person name="Kapustin Y."/>
            <person name="Kiryutin B."/>
            <person name="Kitts P."/>
            <person name="Maglott D."/>
            <person name="Pruitt K."/>
            <person name="Sapojnikov V."/>
            <person name="Souvorov A."/>
            <person name="Mackey A.J."/>
            <person name="Waterhouse R.M."/>
            <person name="Wyder S."/>
            <person name="Zdobnov E.M."/>
            <person name="Zdobnov E.M."/>
            <person name="Wyder S."/>
            <person name="Kriventseva E.V."/>
            <person name="Kadowaki T."/>
            <person name="Bork P."/>
            <person name="Aranda M."/>
            <person name="Bao R."/>
            <person name="Beermann A."/>
            <person name="Berns N."/>
            <person name="Bolognesi R."/>
            <person name="Bonneton F."/>
            <person name="Bopp D."/>
            <person name="Brown S.J."/>
            <person name="Bucher G."/>
            <person name="Butts T."/>
            <person name="Chaumot A."/>
            <person name="Denell R.E."/>
            <person name="Ferrier D.E."/>
            <person name="Friedrich M."/>
            <person name="Gordon C.M."/>
            <person name="Jindra M."/>
            <person name="Klingler M."/>
            <person name="Lan Q."/>
            <person name="Lattorff H.M."/>
            <person name="Laudet V."/>
            <person name="von Levetsow C."/>
            <person name="Liu Z."/>
            <person name="Lutz R."/>
            <person name="Lynch J.A."/>
            <person name="da Fonseca R.N."/>
            <person name="Posnien N."/>
            <person name="Reuter R."/>
            <person name="Roth S."/>
            <person name="Savard J."/>
            <person name="Schinko J.B."/>
            <person name="Schmitt C."/>
            <person name="Schoppmeier M."/>
            <person name="Schroder R."/>
            <person name="Shippy T.D."/>
            <person name="Simonnet F."/>
            <person name="Marques-Souza H."/>
            <person name="Tautz D."/>
            <person name="Tomoyasu Y."/>
            <person name="Trauner J."/>
            <person name="Van der Zee M."/>
            <person name="Vervoort M."/>
            <person name="Wittkopp N."/>
            <person name="Wimmer E.A."/>
            <person name="Yang X."/>
            <person name="Jones A.K."/>
            <person name="Sattelle D.B."/>
            <person name="Ebert P.R."/>
            <person name="Nelson D."/>
            <person name="Scott J.G."/>
            <person name="Beeman R.W."/>
            <person name="Muthukrishnan S."/>
            <person name="Kramer K.J."/>
            <person name="Arakane Y."/>
            <person name="Beeman R.W."/>
            <person name="Zhu Q."/>
            <person name="Hogenkamp D."/>
            <person name="Dixit R."/>
            <person name="Oppert B."/>
            <person name="Jiang H."/>
            <person name="Zou Z."/>
            <person name="Marshall J."/>
            <person name="Elpidina E."/>
            <person name="Vinokurov K."/>
            <person name="Oppert C."/>
            <person name="Zou Z."/>
            <person name="Evans J."/>
            <person name="Lu Z."/>
            <person name="Zhao P."/>
            <person name="Sumathipala N."/>
            <person name="Altincicek B."/>
            <person name="Vilcinskas A."/>
            <person name="Williams M."/>
            <person name="Hultmark D."/>
            <person name="Hetru C."/>
            <person name="Jiang H."/>
            <person name="Grimmelikhuijzen C.J."/>
            <person name="Hauser F."/>
            <person name="Cazzamali G."/>
            <person name="Williamson M."/>
            <person name="Park Y."/>
            <person name="Li B."/>
            <person name="Tanaka Y."/>
            <person name="Predel R."/>
            <person name="Neupert S."/>
            <person name="Schachtner J."/>
            <person name="Verleyen P."/>
            <person name="Raible F."/>
            <person name="Bork P."/>
            <person name="Friedrich M."/>
            <person name="Walden K.K."/>
            <person name="Robertson H.M."/>
            <person name="Angeli S."/>
            <person name="Foret S."/>
            <person name="Bucher G."/>
            <person name="Schuetz S."/>
            <person name="Maleszka R."/>
            <person name="Wimmer E.A."/>
            <person name="Beeman R.W."/>
            <person name="Lorenzen M."/>
            <person name="Tomoyasu Y."/>
            <person name="Miller S.C."/>
            <person name="Grossmann D."/>
            <person name="Bucher G."/>
        </authorList>
    </citation>
    <scope>NUCLEOTIDE SEQUENCE [LARGE SCALE GENOMIC DNA]</scope>
    <source>
        <strain evidence="2 3">Georgia GA2</strain>
    </source>
</reference>
<evidence type="ECO:0000256" key="1">
    <source>
        <dbReference type="SAM" id="SignalP"/>
    </source>
</evidence>
<dbReference type="OMA" id="CANIYDE"/>
<dbReference type="EMBL" id="KQ971307">
    <property type="protein sequence ID" value="EFA11106.1"/>
    <property type="molecule type" value="Genomic_DNA"/>
</dbReference>
<protein>
    <submittedName>
        <fullName evidence="2">Uncharacterized protein</fullName>
    </submittedName>
</protein>
<feature type="signal peptide" evidence="1">
    <location>
        <begin position="1"/>
        <end position="20"/>
    </location>
</feature>
<dbReference type="Pfam" id="PF15868">
    <property type="entry name" value="MBF2"/>
    <property type="match status" value="1"/>
</dbReference>
<dbReference type="OrthoDB" id="8192785at2759"/>
<dbReference type="PANTHER" id="PTHR37685">
    <property type="entry name" value="GEO11136P1-RELATED"/>
    <property type="match status" value="1"/>
</dbReference>
<dbReference type="Proteomes" id="UP000007266">
    <property type="component" value="Linkage group 1"/>
</dbReference>
<dbReference type="eggNOG" id="ENOG502T1YY">
    <property type="taxonomic scope" value="Eukaryota"/>
</dbReference>
<organism evidence="2 3">
    <name type="scientific">Tribolium castaneum</name>
    <name type="common">Red flour beetle</name>
    <dbReference type="NCBI Taxonomy" id="7070"/>
    <lineage>
        <taxon>Eukaryota</taxon>
        <taxon>Metazoa</taxon>
        <taxon>Ecdysozoa</taxon>
        <taxon>Arthropoda</taxon>
        <taxon>Hexapoda</taxon>
        <taxon>Insecta</taxon>
        <taxon>Pterygota</taxon>
        <taxon>Neoptera</taxon>
        <taxon>Endopterygota</taxon>
        <taxon>Coleoptera</taxon>
        <taxon>Polyphaga</taxon>
        <taxon>Cucujiformia</taxon>
        <taxon>Tenebrionidae</taxon>
        <taxon>Tenebrionidae incertae sedis</taxon>
        <taxon>Tribolium</taxon>
    </lineage>
</organism>
<dbReference type="KEGG" id="tca:100141910"/>
<dbReference type="AlphaFoldDB" id="D6W6G5"/>
<dbReference type="HOGENOM" id="CLU_1697803_0_0_1"/>
<reference evidence="2 3" key="2">
    <citation type="journal article" date="2010" name="Nucleic Acids Res.">
        <title>BeetleBase in 2010: revisions to provide comprehensive genomic information for Tribolium castaneum.</title>
        <authorList>
            <person name="Kim H.S."/>
            <person name="Murphy T."/>
            <person name="Xia J."/>
            <person name="Caragea D."/>
            <person name="Park Y."/>
            <person name="Beeman R.W."/>
            <person name="Lorenzen M.D."/>
            <person name="Butcher S."/>
            <person name="Manak J.R."/>
            <person name="Brown S.J."/>
        </authorList>
    </citation>
    <scope>GENOME REANNOTATION</scope>
    <source>
        <strain evidence="2 3">Georgia GA2</strain>
    </source>
</reference>
<evidence type="ECO:0000313" key="2">
    <source>
        <dbReference type="EMBL" id="EFA11106.1"/>
    </source>
</evidence>
<keyword evidence="1" id="KW-0732">Signal</keyword>
<name>D6W6G5_TRICA</name>
<proteinExistence type="predicted"/>
<sequence>MYIRVIVFLAFISFIKCAPAVDPISAPSAYTTIKTRKVARGSIVHQVLKKPHNLLVGRCKPTDSVLHQENIILYNDGKSHVGAGIRINVEGEVYITCANIYDEVPNGEGGYPSYAGGGVGHNYIEFNVETEYGKGFHFFVQIFGYELKNKTENAV</sequence>
<dbReference type="PhylomeDB" id="D6W6G5"/>
<accession>D6W6G5</accession>
<feature type="chain" id="PRO_5003088627" evidence="1">
    <location>
        <begin position="21"/>
        <end position="155"/>
    </location>
</feature>